<dbReference type="InterPro" id="IPR003660">
    <property type="entry name" value="HAMP_dom"/>
</dbReference>
<dbReference type="GO" id="GO:0005886">
    <property type="term" value="C:plasma membrane"/>
    <property type="evidence" value="ECO:0007669"/>
    <property type="project" value="TreeGrafter"/>
</dbReference>
<evidence type="ECO:0000259" key="13">
    <source>
        <dbReference type="PROSITE" id="PS50109"/>
    </source>
</evidence>
<keyword evidence="5" id="KW-0808">Transferase</keyword>
<dbReference type="EMBL" id="LPZR01000008">
    <property type="protein sequence ID" value="KYO57697.1"/>
    <property type="molecule type" value="Genomic_DNA"/>
</dbReference>
<dbReference type="PANTHER" id="PTHR45436">
    <property type="entry name" value="SENSOR HISTIDINE KINASE YKOH"/>
    <property type="match status" value="1"/>
</dbReference>
<evidence type="ECO:0000259" key="14">
    <source>
        <dbReference type="PROSITE" id="PS50885"/>
    </source>
</evidence>
<keyword evidence="10 12" id="KW-0472">Membrane</keyword>
<evidence type="ECO:0000256" key="3">
    <source>
        <dbReference type="ARBA" id="ARBA00012438"/>
    </source>
</evidence>
<keyword evidence="6 12" id="KW-0812">Transmembrane</keyword>
<dbReference type="SMART" id="SM00304">
    <property type="entry name" value="HAMP"/>
    <property type="match status" value="1"/>
</dbReference>
<feature type="region of interest" description="Disordered" evidence="11">
    <location>
        <begin position="458"/>
        <end position="507"/>
    </location>
</feature>
<evidence type="ECO:0000256" key="6">
    <source>
        <dbReference type="ARBA" id="ARBA00022692"/>
    </source>
</evidence>
<evidence type="ECO:0000313" key="16">
    <source>
        <dbReference type="Proteomes" id="UP000075787"/>
    </source>
</evidence>
<evidence type="ECO:0000313" key="15">
    <source>
        <dbReference type="EMBL" id="KYO57697.1"/>
    </source>
</evidence>
<feature type="domain" description="Histidine kinase" evidence="13">
    <location>
        <begin position="258"/>
        <end position="478"/>
    </location>
</feature>
<reference evidence="15 16" key="1">
    <citation type="submission" date="2015-12" db="EMBL/GenBank/DDBJ databases">
        <title>Genome sequence of Tistrella mobilis MCCC 1A02139.</title>
        <authorList>
            <person name="Lu L."/>
            <person name="Lai Q."/>
            <person name="Shao Z."/>
            <person name="Qian P."/>
        </authorList>
    </citation>
    <scope>NUCLEOTIDE SEQUENCE [LARGE SCALE GENOMIC DNA]</scope>
    <source>
        <strain evidence="15 16">MCCC 1A02139</strain>
    </source>
</reference>
<dbReference type="InterPro" id="IPR005467">
    <property type="entry name" value="His_kinase_dom"/>
</dbReference>
<evidence type="ECO:0000256" key="11">
    <source>
        <dbReference type="SAM" id="MobiDB-lite"/>
    </source>
</evidence>
<evidence type="ECO:0000256" key="4">
    <source>
        <dbReference type="ARBA" id="ARBA00022553"/>
    </source>
</evidence>
<feature type="compositionally biased region" description="Pro residues" evidence="11">
    <location>
        <begin position="497"/>
        <end position="507"/>
    </location>
</feature>
<dbReference type="InterPro" id="IPR036890">
    <property type="entry name" value="HATPase_C_sf"/>
</dbReference>
<gene>
    <name evidence="15" type="ORF">AUP44_19130</name>
</gene>
<dbReference type="PANTHER" id="PTHR45436:SF8">
    <property type="entry name" value="HISTIDINE KINASE"/>
    <property type="match status" value="1"/>
</dbReference>
<dbReference type="Proteomes" id="UP000075787">
    <property type="component" value="Unassembled WGS sequence"/>
</dbReference>
<proteinExistence type="predicted"/>
<evidence type="ECO:0000256" key="2">
    <source>
        <dbReference type="ARBA" id="ARBA00004370"/>
    </source>
</evidence>
<keyword evidence="7" id="KW-0418">Kinase</keyword>
<feature type="domain" description="HAMP" evidence="14">
    <location>
        <begin position="197"/>
        <end position="250"/>
    </location>
</feature>
<dbReference type="GO" id="GO:0000155">
    <property type="term" value="F:phosphorelay sensor kinase activity"/>
    <property type="evidence" value="ECO:0007669"/>
    <property type="project" value="InterPro"/>
</dbReference>
<evidence type="ECO:0000256" key="12">
    <source>
        <dbReference type="SAM" id="Phobius"/>
    </source>
</evidence>
<dbReference type="InterPro" id="IPR050428">
    <property type="entry name" value="TCS_sensor_his_kinase"/>
</dbReference>
<dbReference type="SMART" id="SM00387">
    <property type="entry name" value="HATPase_c"/>
    <property type="match status" value="1"/>
</dbReference>
<dbReference type="SUPFAM" id="SSF55874">
    <property type="entry name" value="ATPase domain of HSP90 chaperone/DNA topoisomerase II/histidine kinase"/>
    <property type="match status" value="1"/>
</dbReference>
<evidence type="ECO:0000256" key="7">
    <source>
        <dbReference type="ARBA" id="ARBA00022777"/>
    </source>
</evidence>
<evidence type="ECO:0000256" key="9">
    <source>
        <dbReference type="ARBA" id="ARBA00023012"/>
    </source>
</evidence>
<feature type="transmembrane region" description="Helical" evidence="12">
    <location>
        <begin position="21"/>
        <end position="44"/>
    </location>
</feature>
<dbReference type="InterPro" id="IPR003594">
    <property type="entry name" value="HATPase_dom"/>
</dbReference>
<comment type="subcellular location">
    <subcellularLocation>
        <location evidence="2">Membrane</location>
    </subcellularLocation>
</comment>
<dbReference type="PROSITE" id="PS50885">
    <property type="entry name" value="HAMP"/>
    <property type="match status" value="1"/>
</dbReference>
<keyword evidence="9" id="KW-0902">Two-component regulatory system</keyword>
<dbReference type="SUPFAM" id="SSF47384">
    <property type="entry name" value="Homodimeric domain of signal transducing histidine kinase"/>
    <property type="match status" value="1"/>
</dbReference>
<dbReference type="CDD" id="cd00075">
    <property type="entry name" value="HATPase"/>
    <property type="match status" value="1"/>
</dbReference>
<dbReference type="PROSITE" id="PS50109">
    <property type="entry name" value="HIS_KIN"/>
    <property type="match status" value="1"/>
</dbReference>
<dbReference type="Pfam" id="PF02518">
    <property type="entry name" value="HATPase_c"/>
    <property type="match status" value="1"/>
</dbReference>
<dbReference type="InterPro" id="IPR036097">
    <property type="entry name" value="HisK_dim/P_sf"/>
</dbReference>
<dbReference type="PRINTS" id="PR00344">
    <property type="entry name" value="BCTRLSENSOR"/>
</dbReference>
<comment type="caution">
    <text evidence="15">The sequence shown here is derived from an EMBL/GenBank/DDBJ whole genome shotgun (WGS) entry which is preliminary data.</text>
</comment>
<dbReference type="AlphaFoldDB" id="A0A161Q060"/>
<dbReference type="SUPFAM" id="SSF158472">
    <property type="entry name" value="HAMP domain-like"/>
    <property type="match status" value="1"/>
</dbReference>
<keyword evidence="4" id="KW-0597">Phosphoprotein</keyword>
<dbReference type="Gene3D" id="1.10.287.130">
    <property type="match status" value="1"/>
</dbReference>
<dbReference type="CDD" id="cd06225">
    <property type="entry name" value="HAMP"/>
    <property type="match status" value="1"/>
</dbReference>
<organism evidence="15 16">
    <name type="scientific">Tistrella mobilis</name>
    <dbReference type="NCBI Taxonomy" id="171437"/>
    <lineage>
        <taxon>Bacteria</taxon>
        <taxon>Pseudomonadati</taxon>
        <taxon>Pseudomonadota</taxon>
        <taxon>Alphaproteobacteria</taxon>
        <taxon>Geminicoccales</taxon>
        <taxon>Geminicoccaceae</taxon>
        <taxon>Tistrella</taxon>
    </lineage>
</organism>
<accession>A0A161Q060</accession>
<dbReference type="InterPro" id="IPR004358">
    <property type="entry name" value="Sig_transdc_His_kin-like_C"/>
</dbReference>
<keyword evidence="8 12" id="KW-1133">Transmembrane helix</keyword>
<evidence type="ECO:0000256" key="10">
    <source>
        <dbReference type="ARBA" id="ARBA00023136"/>
    </source>
</evidence>
<dbReference type="Gene3D" id="3.30.565.10">
    <property type="entry name" value="Histidine kinase-like ATPase, C-terminal domain"/>
    <property type="match status" value="1"/>
</dbReference>
<evidence type="ECO:0000256" key="1">
    <source>
        <dbReference type="ARBA" id="ARBA00000085"/>
    </source>
</evidence>
<name>A0A161Q060_9PROT</name>
<comment type="catalytic activity">
    <reaction evidence="1">
        <text>ATP + protein L-histidine = ADP + protein N-phospho-L-histidine.</text>
        <dbReference type="EC" id="2.7.13.3"/>
    </reaction>
</comment>
<dbReference type="Pfam" id="PF00672">
    <property type="entry name" value="HAMP"/>
    <property type="match status" value="1"/>
</dbReference>
<dbReference type="EC" id="2.7.13.3" evidence="3"/>
<evidence type="ECO:0000256" key="8">
    <source>
        <dbReference type="ARBA" id="ARBA00022989"/>
    </source>
</evidence>
<evidence type="ECO:0000256" key="5">
    <source>
        <dbReference type="ARBA" id="ARBA00022679"/>
    </source>
</evidence>
<protein>
    <recommendedName>
        <fullName evidence="3">histidine kinase</fullName>
        <ecNumber evidence="3">2.7.13.3</ecNumber>
    </recommendedName>
</protein>
<sequence>MTADAAGLFRHLRRTSAARIVAMYLAVFVASTGIVLGAVTWAALTLIDQQIDQTLDAEVRGLAEQYRIEGLGRLIEVVRARSGAPRGRPGPNPGATPGMGLGGIYLLAAPDGVPIEGTLDAWPRAAEVTADGAIDAELADGRTARVRVYQLAGGFRLLVGRDLAERARFRELVTEASAWSMGLVLLLGLYGGWILARRSLARVDAMAQAARRIMAGDMEKRLPVAGSGDEYDRLADAVNAMLDEIARLMTASRLASDAMAHDLRGPLARARVSAEEAAAAVARGEGAAARAGLDEAVAEIDRGIQTFEALTTIARAESGAGRTAWAPVDISALVAELAEIYELPFEDEGRPVTSLLTPDITRPGDRALLQRAVANLLENSLKHGAGPVAIRLAAEANGDWIVIRVEDRGAGVPAAERARVVERYARLDPARSRPGSGLGLALADAVARLHGGRLVLSDTAPGEPMPGLAVELRLPREGAAPRALDQTPEAPLSAPVRPAPLRPGPSA</sequence>